<dbReference type="VEuPathDB" id="FungiDB:BD410DRAFT_722491"/>
<protein>
    <recommendedName>
        <fullName evidence="2">DUF6535 domain-containing protein</fullName>
    </recommendedName>
</protein>
<evidence type="ECO:0000259" key="2">
    <source>
        <dbReference type="Pfam" id="PF20153"/>
    </source>
</evidence>
<dbReference type="Proteomes" id="UP000294933">
    <property type="component" value="Unassembled WGS sequence"/>
</dbReference>
<sequence length="203" mass="22185">MPRPQTGVTRQGTPQPGGIGSPPWVGAGAHPSRVGTPVPTLNANANPDDWAWKAETAPPFNSPRGNESVRPPLRPDQRWEVAPVPHTTNETHPKNESITFSNLDEPGSKIWQPYLNLAEKYDKTVVEGWRDDMDALLIFAALFSASVTTFVVDSYKYLQADPADLTLSVLLQISRQLAPGNQTNVAVLQSFSPPHSFIVVNIL</sequence>
<organism evidence="3 4">
    <name type="scientific">Rickenella mellea</name>
    <dbReference type="NCBI Taxonomy" id="50990"/>
    <lineage>
        <taxon>Eukaryota</taxon>
        <taxon>Fungi</taxon>
        <taxon>Dikarya</taxon>
        <taxon>Basidiomycota</taxon>
        <taxon>Agaricomycotina</taxon>
        <taxon>Agaricomycetes</taxon>
        <taxon>Hymenochaetales</taxon>
        <taxon>Rickenellaceae</taxon>
        <taxon>Rickenella</taxon>
    </lineage>
</organism>
<keyword evidence="4" id="KW-1185">Reference proteome</keyword>
<dbReference type="InterPro" id="IPR045338">
    <property type="entry name" value="DUF6535"/>
</dbReference>
<gene>
    <name evidence="3" type="ORF">BD410DRAFT_722491</name>
</gene>
<dbReference type="OrthoDB" id="3221808at2759"/>
<reference evidence="3 4" key="1">
    <citation type="submission" date="2018-06" db="EMBL/GenBank/DDBJ databases">
        <title>A transcriptomic atlas of mushroom development highlights an independent origin of complex multicellularity.</title>
        <authorList>
            <consortium name="DOE Joint Genome Institute"/>
            <person name="Krizsan K."/>
            <person name="Almasi E."/>
            <person name="Merenyi Z."/>
            <person name="Sahu N."/>
            <person name="Viragh M."/>
            <person name="Koszo T."/>
            <person name="Mondo S."/>
            <person name="Kiss B."/>
            <person name="Balint B."/>
            <person name="Kues U."/>
            <person name="Barry K."/>
            <person name="Hegedus J.C."/>
            <person name="Henrissat B."/>
            <person name="Johnson J."/>
            <person name="Lipzen A."/>
            <person name="Ohm R."/>
            <person name="Nagy I."/>
            <person name="Pangilinan J."/>
            <person name="Yan J."/>
            <person name="Xiong Y."/>
            <person name="Grigoriev I.V."/>
            <person name="Hibbett D.S."/>
            <person name="Nagy L.G."/>
        </authorList>
    </citation>
    <scope>NUCLEOTIDE SEQUENCE [LARGE SCALE GENOMIC DNA]</scope>
    <source>
        <strain evidence="3 4">SZMC22713</strain>
    </source>
</reference>
<name>A0A4Y7Q588_9AGAM</name>
<evidence type="ECO:0000313" key="3">
    <source>
        <dbReference type="EMBL" id="TDL22565.1"/>
    </source>
</evidence>
<dbReference type="STRING" id="50990.A0A4Y7Q588"/>
<feature type="non-terminal residue" evidence="3">
    <location>
        <position position="203"/>
    </location>
</feature>
<dbReference type="AlphaFoldDB" id="A0A4Y7Q588"/>
<dbReference type="EMBL" id="ML170174">
    <property type="protein sequence ID" value="TDL22565.1"/>
    <property type="molecule type" value="Genomic_DNA"/>
</dbReference>
<feature type="compositionally biased region" description="Polar residues" evidence="1">
    <location>
        <begin position="1"/>
        <end position="14"/>
    </location>
</feature>
<proteinExistence type="predicted"/>
<evidence type="ECO:0000256" key="1">
    <source>
        <dbReference type="SAM" id="MobiDB-lite"/>
    </source>
</evidence>
<feature type="domain" description="DUF6535" evidence="2">
    <location>
        <begin position="111"/>
        <end position="203"/>
    </location>
</feature>
<evidence type="ECO:0000313" key="4">
    <source>
        <dbReference type="Proteomes" id="UP000294933"/>
    </source>
</evidence>
<dbReference type="Pfam" id="PF20153">
    <property type="entry name" value="DUF6535"/>
    <property type="match status" value="1"/>
</dbReference>
<feature type="region of interest" description="Disordered" evidence="1">
    <location>
        <begin position="1"/>
        <end position="74"/>
    </location>
</feature>
<accession>A0A4Y7Q588</accession>